<evidence type="ECO:0000313" key="3">
    <source>
        <dbReference type="Proteomes" id="UP000756346"/>
    </source>
</evidence>
<evidence type="ECO:0000256" key="1">
    <source>
        <dbReference type="SAM" id="MobiDB-lite"/>
    </source>
</evidence>
<sequence length="162" mass="18112">MMEPRRNQSSTLPCHATLCVHYHPSPIACSITGAGFTPHGKQSRRVRSLTKKTVAIRIWQPWSWVMCACTSRSGPAQRRHPGTSEAVDSWQTSQVRLPDARALQVPAGRSHVKITFTDVKESPRPGLGGWNPAQHSQHRPKKAQRVRIFLEKQARLPNQGAL</sequence>
<dbReference type="EMBL" id="JAGTJQ010000007">
    <property type="protein sequence ID" value="KAH7027658.1"/>
    <property type="molecule type" value="Genomic_DNA"/>
</dbReference>
<organism evidence="2 3">
    <name type="scientific">Microdochium trichocladiopsis</name>
    <dbReference type="NCBI Taxonomy" id="1682393"/>
    <lineage>
        <taxon>Eukaryota</taxon>
        <taxon>Fungi</taxon>
        <taxon>Dikarya</taxon>
        <taxon>Ascomycota</taxon>
        <taxon>Pezizomycotina</taxon>
        <taxon>Sordariomycetes</taxon>
        <taxon>Xylariomycetidae</taxon>
        <taxon>Xylariales</taxon>
        <taxon>Microdochiaceae</taxon>
        <taxon>Microdochium</taxon>
    </lineage>
</organism>
<name>A0A9P8Y0M7_9PEZI</name>
<comment type="caution">
    <text evidence="2">The sequence shown here is derived from an EMBL/GenBank/DDBJ whole genome shotgun (WGS) entry which is preliminary data.</text>
</comment>
<keyword evidence="3" id="KW-1185">Reference proteome</keyword>
<evidence type="ECO:0000313" key="2">
    <source>
        <dbReference type="EMBL" id="KAH7027658.1"/>
    </source>
</evidence>
<protein>
    <submittedName>
        <fullName evidence="2">Uncharacterized protein</fullName>
    </submittedName>
</protein>
<reference evidence="2" key="1">
    <citation type="journal article" date="2021" name="Nat. Commun.">
        <title>Genetic determinants of endophytism in the Arabidopsis root mycobiome.</title>
        <authorList>
            <person name="Mesny F."/>
            <person name="Miyauchi S."/>
            <person name="Thiergart T."/>
            <person name="Pickel B."/>
            <person name="Atanasova L."/>
            <person name="Karlsson M."/>
            <person name="Huettel B."/>
            <person name="Barry K.W."/>
            <person name="Haridas S."/>
            <person name="Chen C."/>
            <person name="Bauer D."/>
            <person name="Andreopoulos W."/>
            <person name="Pangilinan J."/>
            <person name="LaButti K."/>
            <person name="Riley R."/>
            <person name="Lipzen A."/>
            <person name="Clum A."/>
            <person name="Drula E."/>
            <person name="Henrissat B."/>
            <person name="Kohler A."/>
            <person name="Grigoriev I.V."/>
            <person name="Martin F.M."/>
            <person name="Hacquard S."/>
        </authorList>
    </citation>
    <scope>NUCLEOTIDE SEQUENCE</scope>
    <source>
        <strain evidence="2">MPI-CAGE-CH-0230</strain>
    </source>
</reference>
<dbReference type="GeneID" id="70184036"/>
<dbReference type="RefSeq" id="XP_046010457.1">
    <property type="nucleotide sequence ID" value="XM_046154490.1"/>
</dbReference>
<dbReference type="AlphaFoldDB" id="A0A9P8Y0M7"/>
<gene>
    <name evidence="2" type="ORF">B0I36DRAFT_327577</name>
</gene>
<proteinExistence type="predicted"/>
<accession>A0A9P8Y0M7</accession>
<feature type="region of interest" description="Disordered" evidence="1">
    <location>
        <begin position="119"/>
        <end position="143"/>
    </location>
</feature>
<dbReference type="Proteomes" id="UP000756346">
    <property type="component" value="Unassembled WGS sequence"/>
</dbReference>